<sequence length="134" mass="14674">MSSLTYLNEEGAGQKHSDACYYSQAVLLPGGIVKASGQGGWDTTGKMDATDEVGQVKLAFENVERVLQAAGLRGWSDVYSVRSYDVDIGVTFPLMVEELKRRLPSHRPIWTSIGVPALAFPEMRIEIEVEAIKA</sequence>
<dbReference type="GO" id="GO:0019239">
    <property type="term" value="F:deaminase activity"/>
    <property type="evidence" value="ECO:0007669"/>
    <property type="project" value="TreeGrafter"/>
</dbReference>
<proteinExistence type="predicted"/>
<organism evidence="1 2">
    <name type="scientific">Plectosphaerella plurivora</name>
    <dbReference type="NCBI Taxonomy" id="936078"/>
    <lineage>
        <taxon>Eukaryota</taxon>
        <taxon>Fungi</taxon>
        <taxon>Dikarya</taxon>
        <taxon>Ascomycota</taxon>
        <taxon>Pezizomycotina</taxon>
        <taxon>Sordariomycetes</taxon>
        <taxon>Hypocreomycetidae</taxon>
        <taxon>Glomerellales</taxon>
        <taxon>Plectosphaerellaceae</taxon>
        <taxon>Plectosphaerella</taxon>
    </lineage>
</organism>
<reference evidence="1" key="1">
    <citation type="journal article" date="2021" name="Nat. Commun.">
        <title>Genetic determinants of endophytism in the Arabidopsis root mycobiome.</title>
        <authorList>
            <person name="Mesny F."/>
            <person name="Miyauchi S."/>
            <person name="Thiergart T."/>
            <person name="Pickel B."/>
            <person name="Atanasova L."/>
            <person name="Karlsson M."/>
            <person name="Huettel B."/>
            <person name="Barry K.W."/>
            <person name="Haridas S."/>
            <person name="Chen C."/>
            <person name="Bauer D."/>
            <person name="Andreopoulos W."/>
            <person name="Pangilinan J."/>
            <person name="LaButti K."/>
            <person name="Riley R."/>
            <person name="Lipzen A."/>
            <person name="Clum A."/>
            <person name="Drula E."/>
            <person name="Henrissat B."/>
            <person name="Kohler A."/>
            <person name="Grigoriev I.V."/>
            <person name="Martin F.M."/>
            <person name="Hacquard S."/>
        </authorList>
    </citation>
    <scope>NUCLEOTIDE SEQUENCE</scope>
    <source>
        <strain evidence="1">MPI-SDFR-AT-0117</strain>
    </source>
</reference>
<accession>A0A9P9AAI6</accession>
<dbReference type="EMBL" id="JAGSXJ010000012">
    <property type="protein sequence ID" value="KAH6686618.1"/>
    <property type="molecule type" value="Genomic_DNA"/>
</dbReference>
<dbReference type="AlphaFoldDB" id="A0A9P9AAI6"/>
<dbReference type="InterPro" id="IPR006175">
    <property type="entry name" value="YjgF/YER057c/UK114"/>
</dbReference>
<dbReference type="SUPFAM" id="SSF55298">
    <property type="entry name" value="YjgF-like"/>
    <property type="match status" value="1"/>
</dbReference>
<dbReference type="Pfam" id="PF01042">
    <property type="entry name" value="Ribonuc_L-PSP"/>
    <property type="match status" value="1"/>
</dbReference>
<comment type="caution">
    <text evidence="1">The sequence shown here is derived from an EMBL/GenBank/DDBJ whole genome shotgun (WGS) entry which is preliminary data.</text>
</comment>
<dbReference type="GO" id="GO:0005739">
    <property type="term" value="C:mitochondrion"/>
    <property type="evidence" value="ECO:0007669"/>
    <property type="project" value="TreeGrafter"/>
</dbReference>
<name>A0A9P9AAI6_9PEZI</name>
<dbReference type="PANTHER" id="PTHR11803">
    <property type="entry name" value="2-IMINOBUTANOATE/2-IMINOPROPANOATE DEAMINASE RIDA"/>
    <property type="match status" value="1"/>
</dbReference>
<dbReference type="Gene3D" id="3.30.1330.40">
    <property type="entry name" value="RutC-like"/>
    <property type="match status" value="1"/>
</dbReference>
<dbReference type="GO" id="GO:0005829">
    <property type="term" value="C:cytosol"/>
    <property type="evidence" value="ECO:0007669"/>
    <property type="project" value="TreeGrafter"/>
</dbReference>
<dbReference type="PANTHER" id="PTHR11803:SF39">
    <property type="entry name" value="2-IMINOBUTANOATE_2-IMINOPROPANOATE DEAMINASE"/>
    <property type="match status" value="1"/>
</dbReference>
<dbReference type="InterPro" id="IPR035959">
    <property type="entry name" value="RutC-like_sf"/>
</dbReference>
<gene>
    <name evidence="1" type="ORF">F5X68DRAFT_134498</name>
</gene>
<evidence type="ECO:0000313" key="1">
    <source>
        <dbReference type="EMBL" id="KAH6686618.1"/>
    </source>
</evidence>
<keyword evidence="2" id="KW-1185">Reference proteome</keyword>
<protein>
    <submittedName>
        <fullName evidence="1">Endoribonuclease L-PSP/chorismate mutase-like protein</fullName>
    </submittedName>
</protein>
<evidence type="ECO:0000313" key="2">
    <source>
        <dbReference type="Proteomes" id="UP000770015"/>
    </source>
</evidence>
<dbReference type="OrthoDB" id="309640at2759"/>
<dbReference type="Proteomes" id="UP000770015">
    <property type="component" value="Unassembled WGS sequence"/>
</dbReference>